<proteinExistence type="predicted"/>
<accession>A0ABS2A833</accession>
<sequence>MFEAMNDVPWSSLHHAYGTAEDVPDQLRSLSSDDPEVRRKARHDSYGNIFHQGTRYEASVAAVPFLLELLGDPSTPERAELLELLVALAIGYDESWLPAGFPVADHREAAAAGAALLAAGGGGWDHIDTLGPDDQNRLQACVDLRVYDAVGEGVPLFVGLLEDDDAAVRRMAACALGWFPERAGESAAALVWSVIDADESVAATAALSLGLIGAGQPPTTEPTGAGPGGAAVPAAGAFAGEALAAAFGGTRELVRGAAAVGLARLHGLEARPEVVDALLRLSAAGAGSEVPFYDGNLSGYASLSLRLVLPDDSDVAFSSLLDRIASVSGVEALPVVAEALRRAFGTGPVAKETPFGELTERQQRLVRALAHSPETWQLAGGSFGNFSLMVSGYGLPYSADRMRDYAEVAKMP</sequence>
<dbReference type="SUPFAM" id="SSF48371">
    <property type="entry name" value="ARM repeat"/>
    <property type="match status" value="1"/>
</dbReference>
<dbReference type="InterPro" id="IPR016024">
    <property type="entry name" value="ARM-type_fold"/>
</dbReference>
<dbReference type="Pfam" id="PF13646">
    <property type="entry name" value="HEAT_2"/>
    <property type="match status" value="1"/>
</dbReference>
<evidence type="ECO:0000313" key="1">
    <source>
        <dbReference type="EMBL" id="MBM2615988.1"/>
    </source>
</evidence>
<comment type="caution">
    <text evidence="1">The sequence shown here is derived from an EMBL/GenBank/DDBJ whole genome shotgun (WGS) entry which is preliminary data.</text>
</comment>
<dbReference type="RefSeq" id="WP_203375915.1">
    <property type="nucleotide sequence ID" value="NZ_JAENHP010000003.1"/>
</dbReference>
<name>A0ABS2A833_9ACTN</name>
<dbReference type="InterPro" id="IPR011989">
    <property type="entry name" value="ARM-like"/>
</dbReference>
<reference evidence="1 2" key="1">
    <citation type="submission" date="2021-01" db="EMBL/GenBank/DDBJ databases">
        <title>Actinoplanes sp. nov. LDG1-06 isolated from lichen.</title>
        <authorList>
            <person name="Saeng-In P."/>
            <person name="Phongsopitanun W."/>
            <person name="Kanchanasin P."/>
            <person name="Yuki M."/>
            <person name="Kudo T."/>
            <person name="Ohkuma M."/>
            <person name="Tanasupawat S."/>
        </authorList>
    </citation>
    <scope>NUCLEOTIDE SEQUENCE [LARGE SCALE GENOMIC DNA]</scope>
    <source>
        <strain evidence="1 2">LDG1-06</strain>
    </source>
</reference>
<evidence type="ECO:0000313" key="2">
    <source>
        <dbReference type="Proteomes" id="UP000632138"/>
    </source>
</evidence>
<dbReference type="Proteomes" id="UP000632138">
    <property type="component" value="Unassembled WGS sequence"/>
</dbReference>
<dbReference type="Gene3D" id="1.25.10.10">
    <property type="entry name" value="Leucine-rich Repeat Variant"/>
    <property type="match status" value="1"/>
</dbReference>
<keyword evidence="2" id="KW-1185">Reference proteome</keyword>
<gene>
    <name evidence="1" type="ORF">JIG36_10510</name>
</gene>
<dbReference type="EMBL" id="JAENHP010000003">
    <property type="protein sequence ID" value="MBM2615988.1"/>
    <property type="molecule type" value="Genomic_DNA"/>
</dbReference>
<protein>
    <submittedName>
        <fullName evidence="1">HEAT repeat domain-containing protein</fullName>
    </submittedName>
</protein>
<organism evidence="1 2">
    <name type="scientific">Paractinoplanes ovalisporus</name>
    <dbReference type="NCBI Taxonomy" id="2810368"/>
    <lineage>
        <taxon>Bacteria</taxon>
        <taxon>Bacillati</taxon>
        <taxon>Actinomycetota</taxon>
        <taxon>Actinomycetes</taxon>
        <taxon>Micromonosporales</taxon>
        <taxon>Micromonosporaceae</taxon>
        <taxon>Paractinoplanes</taxon>
    </lineage>
</organism>